<reference evidence="2 3" key="1">
    <citation type="submission" date="2016-02" db="EMBL/GenBank/DDBJ databases">
        <title>Genome analysis of coral dinoflagellate symbionts highlights evolutionary adaptations to a symbiotic lifestyle.</title>
        <authorList>
            <person name="Aranda M."/>
            <person name="Li Y."/>
            <person name="Liew Y.J."/>
            <person name="Baumgarten S."/>
            <person name="Simakov O."/>
            <person name="Wilson M."/>
            <person name="Piel J."/>
            <person name="Ashoor H."/>
            <person name="Bougouffa S."/>
            <person name="Bajic V.B."/>
            <person name="Ryu T."/>
            <person name="Ravasi T."/>
            <person name="Bayer T."/>
            <person name="Micklem G."/>
            <person name="Kim H."/>
            <person name="Bhak J."/>
            <person name="Lajeunesse T.C."/>
            <person name="Voolstra C.R."/>
        </authorList>
    </citation>
    <scope>NUCLEOTIDE SEQUENCE [LARGE SCALE GENOMIC DNA]</scope>
    <source>
        <strain evidence="2 3">CCMP2467</strain>
    </source>
</reference>
<dbReference type="PANTHER" id="PTHR21228">
    <property type="entry name" value="FAST LEU-RICH DOMAIN-CONTAINING"/>
    <property type="match status" value="1"/>
</dbReference>
<accession>A0A1Q9E6T2</accession>
<keyword evidence="3" id="KW-1185">Reference proteome</keyword>
<dbReference type="InterPro" id="IPR058917">
    <property type="entry name" value="RESC6_dom"/>
</dbReference>
<evidence type="ECO:0000313" key="3">
    <source>
        <dbReference type="Proteomes" id="UP000186817"/>
    </source>
</evidence>
<evidence type="ECO:0000313" key="2">
    <source>
        <dbReference type="EMBL" id="OLQ03129.1"/>
    </source>
</evidence>
<dbReference type="Gene3D" id="3.90.550.10">
    <property type="entry name" value="Spore Coat Polysaccharide Biosynthesis Protein SpsA, Chain A"/>
    <property type="match status" value="1"/>
</dbReference>
<feature type="domain" description="RNA-editing substrate-binding complex 6 protein" evidence="1">
    <location>
        <begin position="1075"/>
        <end position="1301"/>
    </location>
</feature>
<evidence type="ECO:0000259" key="1">
    <source>
        <dbReference type="Pfam" id="PF26188"/>
    </source>
</evidence>
<dbReference type="Pfam" id="PF26188">
    <property type="entry name" value="RESC6"/>
    <property type="match status" value="1"/>
</dbReference>
<organism evidence="2 3">
    <name type="scientific">Symbiodinium microadriaticum</name>
    <name type="common">Dinoflagellate</name>
    <name type="synonym">Zooxanthella microadriatica</name>
    <dbReference type="NCBI Taxonomy" id="2951"/>
    <lineage>
        <taxon>Eukaryota</taxon>
        <taxon>Sar</taxon>
        <taxon>Alveolata</taxon>
        <taxon>Dinophyceae</taxon>
        <taxon>Suessiales</taxon>
        <taxon>Symbiodiniaceae</taxon>
        <taxon>Symbiodinium</taxon>
    </lineage>
</organism>
<sequence length="1653" mass="187703">MVLRFWLSYTLEDSWPEELAPPGTGTYERPGDPPSALQKGDVLLQVGKYKVDNFGAVRMLGQRVALSAAWISVKQSEAQDLFYVGDTARLTVRRDGRIHNLEAKGPGWGCAELRCLYRGEVAIEPLGLVQGVVKVVGVLSLVHAAPTCNGAEMLVTLGKRMRASQLFAILLQASATSEVEQLLDVPRDMPVRCRFRAEWDFSRCCDASRPDLLDSTCFRLQTPEGRDYAIQHCCDDRQGLWDHSRIVQAVVGMAGCLFGCRCNEKASFDCDCEKIFLQDMERIASDLRIAHRNRFWRAAGRWSVGNRSAHWNNRSANAIVLDCSENKRSGLRMLEHVLLSFSGATVVQGTESLKLLSHALEQHQLISKSESRTRLRATRRKLHPARLRNRFKTEVWEPVHIAMVASIGEPVNGRRALATIRSALYHAKEKPLHFHLFVDQAGHEDMESVLREWLEPELHRRIAKISWYGPAEFPRIWQILHARVPAECMEGADGWKGEYGSPGWMRLFPEEVFKKEPDHLIWTDAGDYLFFADPAKLLQEHLRVVGSSKAVATYPWENVYPLQIFALQQMREVQWSATAEALVRRLLPLDFTHLCYRGEGTSMEEMTKHYQDLFAPISAEWAHEPWLPNFHQSLVSKERKGGYLHTPSVWEDREHPGLLDATRAFVFCPTTADLFVHFFAIWLHPPVFTFEIAQLLVMSGDLIAEQERMLRLYRCGAPVKGMHLIRNFHDWVPWSLRLLDFWSRLPGLWGYRKRSIPARLDEQRTNRSVDRPEYFIFAGLVFTPLTILLNILADDVNAGFARFRKKEGMSEHELQGPFAADSGLRDLPGWIFDEAAGAMAISFRLARSLPKRSCIPGRRCVSEGQKSSAHALQSPLRAVDDFQYMSREEERIVRTTLHEVGTQADMKLSLKVFHFQELSRTSLSDDRLRRDSRYVRLKQDLQEEVSQLSPAQLVAAMVSCGRLRVQEKAIWWDLARAVERHTVKTRSGAPGLQHSQICLVMYSLGKANIKIKDRFYYRTFKLMVRNAEVWTEFDMAWILYAMRKRRLKPFVEEKKEHQMWAKVTMNVAAYFSQKMHFMSPQGIVFILYEFAKQGLYPGASIFRAGRRVRKHVASLSNKALVCLAAPWFSNTHVLLAKFDWPERRLLKKLSAEVTKPRRLVQLHPNMLAVILHAYARLDVRDIALLESITEKLSRSPEKMARRYTTTVAQSLGRLGVRGAVWKPLSERISEQIDFYSPLEMALIAHAFGKAAVRERSLLEGPLTEAALATVSGYTPKLIACLLDGLTMAGCLREDLFSSFMEEYIRLGSIGGRQRQHMMARILFAVMLERKHLLENRSAAWQPLLSRIEHAPTDAVPLPHHRELASCARALSLDARIRRRKGPYIVDLHVPVDAHIPANPGAKHVISGLAIHLMAEAEFCPLTGELLGPTRLRRRQLERMGWQHLGLRRKEWLALPDTDARVTALEALLVKHVPLRRRSLTEQALPLQITDSQQVLLPSSSALQESHESETGDVSREPALLESIEASEPDQVTARGTWAHPSLRVAALFPAVGIGGHKARWGTVGKRQQFLVEVVDHRINFFSNPELPRFFEFGGTSQVREKDFVEIEFTMAVGPYTMVLKSADVAEARPALASRNLHAEPTPAIPPLVGVAAG</sequence>
<dbReference type="GO" id="GO:0044528">
    <property type="term" value="P:regulation of mitochondrial mRNA stability"/>
    <property type="evidence" value="ECO:0007669"/>
    <property type="project" value="TreeGrafter"/>
</dbReference>
<dbReference type="Proteomes" id="UP000186817">
    <property type="component" value="Unassembled WGS sequence"/>
</dbReference>
<protein>
    <recommendedName>
        <fullName evidence="1">RNA-editing substrate-binding complex 6 protein domain-containing protein</fullName>
    </recommendedName>
</protein>
<dbReference type="GO" id="GO:0035770">
    <property type="term" value="C:ribonucleoprotein granule"/>
    <property type="evidence" value="ECO:0007669"/>
    <property type="project" value="TreeGrafter"/>
</dbReference>
<dbReference type="EMBL" id="LSRX01000245">
    <property type="protein sequence ID" value="OLQ03129.1"/>
    <property type="molecule type" value="Genomic_DNA"/>
</dbReference>
<comment type="caution">
    <text evidence="2">The sequence shown here is derived from an EMBL/GenBank/DDBJ whole genome shotgun (WGS) entry which is preliminary data.</text>
</comment>
<gene>
    <name evidence="2" type="ORF">AK812_SmicGene13951</name>
</gene>
<dbReference type="InterPro" id="IPR029044">
    <property type="entry name" value="Nucleotide-diphossugar_trans"/>
</dbReference>
<proteinExistence type="predicted"/>
<dbReference type="PANTHER" id="PTHR21228:SF40">
    <property type="entry name" value="LD45607P"/>
    <property type="match status" value="1"/>
</dbReference>
<dbReference type="GO" id="GO:0000963">
    <property type="term" value="P:mitochondrial RNA processing"/>
    <property type="evidence" value="ECO:0007669"/>
    <property type="project" value="TreeGrafter"/>
</dbReference>
<dbReference type="InterPro" id="IPR050870">
    <property type="entry name" value="FAST_kinase"/>
</dbReference>
<dbReference type="OrthoDB" id="415222at2759"/>
<dbReference type="GO" id="GO:0003723">
    <property type="term" value="F:RNA binding"/>
    <property type="evidence" value="ECO:0007669"/>
    <property type="project" value="TreeGrafter"/>
</dbReference>
<dbReference type="GO" id="GO:0005759">
    <property type="term" value="C:mitochondrial matrix"/>
    <property type="evidence" value="ECO:0007669"/>
    <property type="project" value="TreeGrafter"/>
</dbReference>
<name>A0A1Q9E6T2_SYMMI</name>